<proteinExistence type="predicted"/>
<protein>
    <submittedName>
        <fullName evidence="1">Uncharacterized protein</fullName>
    </submittedName>
</protein>
<sequence>MNRQVFTIAIFPTEGLQALKSELFDVVFVEHDKLLSVLVLNIPFTKEENSIRLNLDLYVFHCQIRDKAKVKVHFHFALGQSFGITHPHVKWFIEQYLGDSATAHAHAPYREYLDILRHCDMMLNPFPFGNTNGIIDMVTLGLVGVCKTGEEVHEHIDEGLFKRLGLPEWLIAQSVEEYINCAVRLAENHK</sequence>
<dbReference type="EMBL" id="ABFC01000614">
    <property type="protein sequence ID" value="EFA28636.1"/>
    <property type="molecule type" value="Genomic_DNA"/>
</dbReference>
<dbReference type="Gene3D" id="3.40.50.2000">
    <property type="entry name" value="Glycogen Phosphorylase B"/>
    <property type="match status" value="1"/>
</dbReference>
<evidence type="ECO:0000313" key="1">
    <source>
        <dbReference type="EMBL" id="EFA28636.1"/>
    </source>
</evidence>
<gene>
    <name evidence="1" type="ORF">HAINFHK1212_0670</name>
</gene>
<dbReference type="AlphaFoldDB" id="A0A7G2JZ61"/>
<reference evidence="1" key="1">
    <citation type="journal article" date="2010" name="Genomics">
        <title>Tracing phylogenomic events leading to diversity of Haemophilus influenzae and the emergence of Brazilian Purpuric Fever (BPF)-associated clones.</title>
        <authorList>
            <person name="Papazisi L."/>
            <person name="Ratnayake S."/>
            <person name="Remortel B.G."/>
            <person name="Bock G.R."/>
            <person name="Liang W."/>
            <person name="Saeed A.I."/>
            <person name="Liu J."/>
            <person name="Fleischmann R.D."/>
            <person name="Kilian M."/>
            <person name="Peterson S.N."/>
        </authorList>
    </citation>
    <scope>NUCLEOTIDE SEQUENCE [LARGE SCALE GENOMIC DNA]</scope>
    <source>
        <strain evidence="1">HK1212</strain>
    </source>
</reference>
<feature type="non-terminal residue" evidence="1">
    <location>
        <position position="190"/>
    </location>
</feature>
<comment type="caution">
    <text evidence="1">The sequence shown here is derived from an EMBL/GenBank/DDBJ whole genome shotgun (WGS) entry which is preliminary data.</text>
</comment>
<organism evidence="1">
    <name type="scientific">Haemophilus influenzae HK1212</name>
    <dbReference type="NCBI Taxonomy" id="456482"/>
    <lineage>
        <taxon>Bacteria</taxon>
        <taxon>Pseudomonadati</taxon>
        <taxon>Pseudomonadota</taxon>
        <taxon>Gammaproteobacteria</taxon>
        <taxon>Pasteurellales</taxon>
        <taxon>Pasteurellaceae</taxon>
        <taxon>Haemophilus</taxon>
    </lineage>
</organism>
<name>A0A7G2JZ61_HAEIF</name>
<accession>A0A7G2JZ61</accession>